<evidence type="ECO:0000259" key="1">
    <source>
        <dbReference type="Pfam" id="PF01979"/>
    </source>
</evidence>
<proteinExistence type="predicted"/>
<accession>A0A6N4W368</accession>
<name>A0A6N4W368_9MYCO</name>
<dbReference type="CDD" id="cd01299">
    <property type="entry name" value="Met_dep_hydrolase_A"/>
    <property type="match status" value="1"/>
</dbReference>
<dbReference type="EMBL" id="AP022620">
    <property type="protein sequence ID" value="BBZ76386.1"/>
    <property type="molecule type" value="Genomic_DNA"/>
</dbReference>
<organism evidence="2 3">
    <name type="scientific">Mycolicibacterium anyangense</name>
    <dbReference type="NCBI Taxonomy" id="1431246"/>
    <lineage>
        <taxon>Bacteria</taxon>
        <taxon>Bacillati</taxon>
        <taxon>Actinomycetota</taxon>
        <taxon>Actinomycetes</taxon>
        <taxon>Mycobacteriales</taxon>
        <taxon>Mycobacteriaceae</taxon>
        <taxon>Mycolicibacterium</taxon>
    </lineage>
</organism>
<keyword evidence="3" id="KW-1185">Reference proteome</keyword>
<dbReference type="GO" id="GO:0016810">
    <property type="term" value="F:hydrolase activity, acting on carbon-nitrogen (but not peptide) bonds"/>
    <property type="evidence" value="ECO:0007669"/>
    <property type="project" value="InterPro"/>
</dbReference>
<evidence type="ECO:0000313" key="3">
    <source>
        <dbReference type="Proteomes" id="UP000467249"/>
    </source>
</evidence>
<protein>
    <submittedName>
        <fullName evidence="2">Hydrolase</fullName>
    </submittedName>
</protein>
<feature type="domain" description="Amidohydrolase-related" evidence="1">
    <location>
        <begin position="56"/>
        <end position="400"/>
    </location>
</feature>
<dbReference type="InterPro" id="IPR011059">
    <property type="entry name" value="Metal-dep_hydrolase_composite"/>
</dbReference>
<dbReference type="Proteomes" id="UP000467249">
    <property type="component" value="Chromosome"/>
</dbReference>
<sequence>MTTYVLHNTTLIDGTGAAPVDRAAVVVDGDRISWAGPESDAPAAAGAVRIDLGGHTLCPGFFDCHVHFGLPGSSGSPLEKALKPPSYGYFELIERLRVTLENGVTTARDLMGIDTGVREAVADGLITGPRLLVAVNMLSQTGGHADFHLPSGIDLGGFIGAYLVDSVDAARLRARELLRAGVDVIKVASSGGVSSPNDDPTWLGMRRELIAAVVEEGHHYGGRPVAAHAIGYAGIRAAVEAGVHSIEHGYQLDDDLRHQMVEQGTFLVPTLLETMKEVTASPQGAAKSAKWHAMAHDSIAASAAAGIRIAVGTDAGLSPDHGTNLRELGLLVKFGGLTPMQAIVAGTLTSAALCGVEDTLGSVEAGKIADLVVVSGNPLNDIDSVGDPANILLVVKEGKAMGNRGGFAIG</sequence>
<gene>
    <name evidence="2" type="ORF">MANY_17230</name>
</gene>
<evidence type="ECO:0000313" key="2">
    <source>
        <dbReference type="EMBL" id="BBZ76386.1"/>
    </source>
</evidence>
<reference evidence="2 3" key="1">
    <citation type="journal article" date="2019" name="Emerg. Microbes Infect.">
        <title>Comprehensive subspecies identification of 175 nontuberculous mycobacteria species based on 7547 genomic profiles.</title>
        <authorList>
            <person name="Matsumoto Y."/>
            <person name="Kinjo T."/>
            <person name="Motooka D."/>
            <person name="Nabeya D."/>
            <person name="Jung N."/>
            <person name="Uechi K."/>
            <person name="Horii T."/>
            <person name="Iida T."/>
            <person name="Fujita J."/>
            <person name="Nakamura S."/>
        </authorList>
    </citation>
    <scope>NUCLEOTIDE SEQUENCE [LARGE SCALE GENOMIC DNA]</scope>
    <source>
        <strain evidence="2 3">JCM 30275</strain>
    </source>
</reference>
<dbReference type="SUPFAM" id="SSF51556">
    <property type="entry name" value="Metallo-dependent hydrolases"/>
    <property type="match status" value="1"/>
</dbReference>
<dbReference type="AlphaFoldDB" id="A0A6N4W368"/>
<dbReference type="Gene3D" id="3.20.20.140">
    <property type="entry name" value="Metal-dependent hydrolases"/>
    <property type="match status" value="1"/>
</dbReference>
<dbReference type="KEGG" id="many:MANY_17230"/>
<dbReference type="PANTHER" id="PTHR43135:SF3">
    <property type="entry name" value="ALPHA-D-RIBOSE 1-METHYLPHOSPHONATE 5-TRIPHOSPHATE DIPHOSPHATASE"/>
    <property type="match status" value="1"/>
</dbReference>
<dbReference type="InterPro" id="IPR057744">
    <property type="entry name" value="OTAase-like"/>
</dbReference>
<keyword evidence="2" id="KW-0378">Hydrolase</keyword>
<dbReference type="SUPFAM" id="SSF51338">
    <property type="entry name" value="Composite domain of metallo-dependent hydrolases"/>
    <property type="match status" value="1"/>
</dbReference>
<dbReference type="Gene3D" id="2.30.40.10">
    <property type="entry name" value="Urease, subunit C, domain 1"/>
    <property type="match status" value="1"/>
</dbReference>
<dbReference type="Pfam" id="PF01979">
    <property type="entry name" value="Amidohydro_1"/>
    <property type="match status" value="1"/>
</dbReference>
<dbReference type="RefSeq" id="WP_163803855.1">
    <property type="nucleotide sequence ID" value="NZ_AP022620.1"/>
</dbReference>
<dbReference type="InterPro" id="IPR032466">
    <property type="entry name" value="Metal_Hydrolase"/>
</dbReference>
<dbReference type="InterPro" id="IPR006680">
    <property type="entry name" value="Amidohydro-rel"/>
</dbReference>
<dbReference type="PANTHER" id="PTHR43135">
    <property type="entry name" value="ALPHA-D-RIBOSE 1-METHYLPHOSPHONATE 5-TRIPHOSPHATE DIPHOSPHATASE"/>
    <property type="match status" value="1"/>
</dbReference>
<dbReference type="InterPro" id="IPR051781">
    <property type="entry name" value="Metallo-dep_Hydrolase"/>
</dbReference>